<dbReference type="EMBL" id="CP047895">
    <property type="protein sequence ID" value="QHL91156.1"/>
    <property type="molecule type" value="Genomic_DNA"/>
</dbReference>
<keyword evidence="1" id="KW-0812">Transmembrane</keyword>
<keyword evidence="1" id="KW-0472">Membrane</keyword>
<keyword evidence="3" id="KW-1185">Reference proteome</keyword>
<name>A0A7Z2S888_9SPHN</name>
<dbReference type="RefSeq" id="WP_160593086.1">
    <property type="nucleotide sequence ID" value="NZ_CP047895.1"/>
</dbReference>
<dbReference type="AlphaFoldDB" id="A0A7Z2S888"/>
<keyword evidence="1" id="KW-1133">Transmembrane helix</keyword>
<protein>
    <submittedName>
        <fullName evidence="2">Uncharacterized protein</fullName>
    </submittedName>
</protein>
<dbReference type="KEGG" id="schy:GVO57_10435"/>
<sequence>MGSIEKGWARLTKSSAIVITWLGLGVTSLLTTLSLIGAPSDVKAAPGQLADIVSWLARTPWWVPALAYAVFAVALLVLVFSSYLKAEARHREAMQALKEARTFFAENTASFTVTATMARLAEIQQRQHKVAGLLGNVGTLEYQAYEVLVYRRNAKTLGGVSRDTVAQYAASFPEMTARTLEELAPGSDAPRVALMDGVDVTAPVAREDEVPEEDRALFRRVVHTAEAARAAYSVASEALRQAAVEVSRQLHEAEGRLPLPPQ</sequence>
<evidence type="ECO:0000313" key="2">
    <source>
        <dbReference type="EMBL" id="QHL91156.1"/>
    </source>
</evidence>
<reference evidence="2 3" key="1">
    <citation type="submission" date="2020-01" db="EMBL/GenBank/DDBJ databases">
        <title>Sphingomonas sp. C33 whole genome sequece.</title>
        <authorList>
            <person name="Park C."/>
        </authorList>
    </citation>
    <scope>NUCLEOTIDE SEQUENCE [LARGE SCALE GENOMIC DNA]</scope>
    <source>
        <strain evidence="2 3">C33</strain>
    </source>
</reference>
<feature type="transmembrane region" description="Helical" evidence="1">
    <location>
        <begin position="61"/>
        <end position="84"/>
    </location>
</feature>
<feature type="transmembrane region" description="Helical" evidence="1">
    <location>
        <begin position="16"/>
        <end position="36"/>
    </location>
</feature>
<evidence type="ECO:0000256" key="1">
    <source>
        <dbReference type="SAM" id="Phobius"/>
    </source>
</evidence>
<accession>A0A7Z2S888</accession>
<proteinExistence type="predicted"/>
<organism evidence="2 3">
    <name type="scientific">Sphingomonas changnyeongensis</name>
    <dbReference type="NCBI Taxonomy" id="2698679"/>
    <lineage>
        <taxon>Bacteria</taxon>
        <taxon>Pseudomonadati</taxon>
        <taxon>Pseudomonadota</taxon>
        <taxon>Alphaproteobacteria</taxon>
        <taxon>Sphingomonadales</taxon>
        <taxon>Sphingomonadaceae</taxon>
        <taxon>Sphingomonas</taxon>
    </lineage>
</organism>
<dbReference type="Proteomes" id="UP000464468">
    <property type="component" value="Chromosome"/>
</dbReference>
<evidence type="ECO:0000313" key="3">
    <source>
        <dbReference type="Proteomes" id="UP000464468"/>
    </source>
</evidence>
<gene>
    <name evidence="2" type="ORF">GVO57_10435</name>
</gene>